<dbReference type="PROSITE" id="PS51257">
    <property type="entry name" value="PROKAR_LIPOPROTEIN"/>
    <property type="match status" value="1"/>
</dbReference>
<evidence type="ECO:0000313" key="1">
    <source>
        <dbReference type="EMBL" id="GIU46009.1"/>
    </source>
</evidence>
<comment type="caution">
    <text evidence="1">The sequence shown here is derived from an EMBL/GenBank/DDBJ whole genome shotgun (WGS) entry which is preliminary data.</text>
</comment>
<proteinExistence type="predicted"/>
<reference evidence="1 2" key="1">
    <citation type="submission" date="2021-05" db="EMBL/GenBank/DDBJ databases">
        <title>Molecular characterization for Shewanella algae harboring chromosomal blaOXA-55-like strains isolated from clinical and environment sample.</title>
        <authorList>
            <person name="Ohama Y."/>
            <person name="Aoki K."/>
            <person name="Harada S."/>
            <person name="Moriya K."/>
            <person name="Ishii Y."/>
            <person name="Tateda K."/>
        </authorList>
    </citation>
    <scope>NUCLEOTIDE SEQUENCE [LARGE SCALE GENOMIC DNA]</scope>
    <source>
        <strain evidence="1 2">MBTL60-118</strain>
    </source>
</reference>
<evidence type="ECO:0000313" key="2">
    <source>
        <dbReference type="Proteomes" id="UP000773469"/>
    </source>
</evidence>
<sequence>MYRFRLSCSLTTKTECWFVSAVLLMLACHIAKRSDVRFEQNLLTKDCICNNPTG</sequence>
<dbReference type="EMBL" id="BPEU01000036">
    <property type="protein sequence ID" value="GIU46009.1"/>
    <property type="molecule type" value="Genomic_DNA"/>
</dbReference>
<name>A0ABQ4PES4_SHECO</name>
<gene>
    <name evidence="1" type="ORF">TUM3794_37610</name>
</gene>
<protein>
    <submittedName>
        <fullName evidence="1">Uncharacterized protein</fullName>
    </submittedName>
</protein>
<keyword evidence="2" id="KW-1185">Reference proteome</keyword>
<organism evidence="1 2">
    <name type="scientific">Shewanella colwelliana</name>
    <name type="common">Alteromonas colwelliana</name>
    <dbReference type="NCBI Taxonomy" id="23"/>
    <lineage>
        <taxon>Bacteria</taxon>
        <taxon>Pseudomonadati</taxon>
        <taxon>Pseudomonadota</taxon>
        <taxon>Gammaproteobacteria</taxon>
        <taxon>Alteromonadales</taxon>
        <taxon>Shewanellaceae</taxon>
        <taxon>Shewanella</taxon>
    </lineage>
</organism>
<dbReference type="Proteomes" id="UP000773469">
    <property type="component" value="Unassembled WGS sequence"/>
</dbReference>
<accession>A0ABQ4PES4</accession>